<organism evidence="1">
    <name type="scientific">Anguilla anguilla</name>
    <name type="common">European freshwater eel</name>
    <name type="synonym">Muraena anguilla</name>
    <dbReference type="NCBI Taxonomy" id="7936"/>
    <lineage>
        <taxon>Eukaryota</taxon>
        <taxon>Metazoa</taxon>
        <taxon>Chordata</taxon>
        <taxon>Craniata</taxon>
        <taxon>Vertebrata</taxon>
        <taxon>Euteleostomi</taxon>
        <taxon>Actinopterygii</taxon>
        <taxon>Neopterygii</taxon>
        <taxon>Teleostei</taxon>
        <taxon>Anguilliformes</taxon>
        <taxon>Anguillidae</taxon>
        <taxon>Anguilla</taxon>
    </lineage>
</organism>
<accession>A0A0E9SAH0</accession>
<dbReference type="AlphaFoldDB" id="A0A0E9SAH0"/>
<dbReference type="EMBL" id="GBXM01070331">
    <property type="protein sequence ID" value="JAH38246.1"/>
    <property type="molecule type" value="Transcribed_RNA"/>
</dbReference>
<name>A0A0E9SAH0_ANGAN</name>
<sequence length="51" mass="5881">MQEKNRERVRTPLPMLWSIPLPVEKGNQTKKVLCSKLNMPSLKTAQNSNNM</sequence>
<proteinExistence type="predicted"/>
<reference evidence="1" key="2">
    <citation type="journal article" date="2015" name="Fish Shellfish Immunol.">
        <title>Early steps in the European eel (Anguilla anguilla)-Vibrio vulnificus interaction in the gills: Role of the RtxA13 toxin.</title>
        <authorList>
            <person name="Callol A."/>
            <person name="Pajuelo D."/>
            <person name="Ebbesson L."/>
            <person name="Teles M."/>
            <person name="MacKenzie S."/>
            <person name="Amaro C."/>
        </authorList>
    </citation>
    <scope>NUCLEOTIDE SEQUENCE</scope>
</reference>
<protein>
    <submittedName>
        <fullName evidence="1">Uncharacterized protein</fullName>
    </submittedName>
</protein>
<reference evidence="1" key="1">
    <citation type="submission" date="2014-11" db="EMBL/GenBank/DDBJ databases">
        <authorList>
            <person name="Amaro Gonzalez C."/>
        </authorList>
    </citation>
    <scope>NUCLEOTIDE SEQUENCE</scope>
</reference>
<evidence type="ECO:0000313" key="1">
    <source>
        <dbReference type="EMBL" id="JAH38246.1"/>
    </source>
</evidence>